<sequence>MAIPLQVVRLSDWPQSSGHKLNDNSMCNLILPHDEYVVLTGSMKKNRKVLFSFALSVQHSALFNRKETAVCAIDSLQSSLDSATRSRIEATRLKRNMEGDLNEMELQLSCAIRRVSEATTSLGQLQIEIKDLWVHLDDSTHLNSELKEQVAMAQQRNSLLQSQLEELRSLQEQTECGRRLAEEELLEAMERIHIFHTQVANMSEELKKDQDANAHLEKMRSNMEQTIKDL</sequence>
<keyword evidence="2" id="KW-0518">Myosin</keyword>
<evidence type="ECO:0000256" key="1">
    <source>
        <dbReference type="ARBA" id="ARBA00023054"/>
    </source>
</evidence>
<evidence type="ECO:0000313" key="5">
    <source>
        <dbReference type="EMBL" id="KAF6379487.1"/>
    </source>
</evidence>
<dbReference type="InterPro" id="IPR014751">
    <property type="entry name" value="XRCC4-like_C"/>
</dbReference>
<organism evidence="5 6">
    <name type="scientific">Myotis myotis</name>
    <name type="common">Greater mouse-eared bat</name>
    <name type="synonym">Vespertilio myotis</name>
    <dbReference type="NCBI Taxonomy" id="51298"/>
    <lineage>
        <taxon>Eukaryota</taxon>
        <taxon>Metazoa</taxon>
        <taxon>Chordata</taxon>
        <taxon>Craniata</taxon>
        <taxon>Vertebrata</taxon>
        <taxon>Euteleostomi</taxon>
        <taxon>Mammalia</taxon>
        <taxon>Eutheria</taxon>
        <taxon>Laurasiatheria</taxon>
        <taxon>Chiroptera</taxon>
        <taxon>Yangochiroptera</taxon>
        <taxon>Vespertilionidae</taxon>
        <taxon>Myotis</taxon>
    </lineage>
</organism>
<protein>
    <submittedName>
        <fullName evidence="5">Myosin heavy chain 15</fullName>
    </submittedName>
</protein>
<keyword evidence="6" id="KW-1185">Reference proteome</keyword>
<accession>A0A7J7ZYW0</accession>
<dbReference type="EMBL" id="JABWUV010000002">
    <property type="protein sequence ID" value="KAF6379487.1"/>
    <property type="molecule type" value="Genomic_DNA"/>
</dbReference>
<dbReference type="Proteomes" id="UP000527355">
    <property type="component" value="Unassembled WGS sequence"/>
</dbReference>
<evidence type="ECO:0000313" key="6">
    <source>
        <dbReference type="Proteomes" id="UP000527355"/>
    </source>
</evidence>
<dbReference type="Gene3D" id="1.20.5.370">
    <property type="match status" value="3"/>
</dbReference>
<feature type="coiled-coil region" evidence="4">
    <location>
        <begin position="199"/>
        <end position="226"/>
    </location>
</feature>
<keyword evidence="1 4" id="KW-0175">Coiled coil</keyword>
<gene>
    <name evidence="5" type="ORF">mMyoMyo1_013537</name>
</gene>
<dbReference type="AlphaFoldDB" id="A0A7J7ZYW0"/>
<name>A0A7J7ZYW0_MYOMY</name>
<feature type="coiled-coil region" evidence="4">
    <location>
        <begin position="87"/>
        <end position="173"/>
    </location>
</feature>
<proteinExistence type="predicted"/>
<dbReference type="FunFam" id="1.20.5.370:FF:000001">
    <property type="entry name" value="Myosin heavy chain"/>
    <property type="match status" value="1"/>
</dbReference>
<evidence type="ECO:0000256" key="3">
    <source>
        <dbReference type="ARBA" id="ARBA00023175"/>
    </source>
</evidence>
<evidence type="ECO:0000256" key="4">
    <source>
        <dbReference type="SAM" id="Coils"/>
    </source>
</evidence>
<reference evidence="5 6" key="1">
    <citation type="journal article" date="2020" name="Nature">
        <title>Six reference-quality genomes reveal evolution of bat adaptations.</title>
        <authorList>
            <person name="Jebb D."/>
            <person name="Huang Z."/>
            <person name="Pippel M."/>
            <person name="Hughes G.M."/>
            <person name="Lavrichenko K."/>
            <person name="Devanna P."/>
            <person name="Winkler S."/>
            <person name="Jermiin L.S."/>
            <person name="Skirmuntt E.C."/>
            <person name="Katzourakis A."/>
            <person name="Burkitt-Gray L."/>
            <person name="Ray D.A."/>
            <person name="Sullivan K.A.M."/>
            <person name="Roscito J.G."/>
            <person name="Kirilenko B.M."/>
            <person name="Davalos L.M."/>
            <person name="Corthals A.P."/>
            <person name="Power M.L."/>
            <person name="Jones G."/>
            <person name="Ransome R.D."/>
            <person name="Dechmann D.K.N."/>
            <person name="Locatelli A.G."/>
            <person name="Puechmaille S.J."/>
            <person name="Fedrigo O."/>
            <person name="Jarvis E.D."/>
            <person name="Hiller M."/>
            <person name="Vernes S.C."/>
            <person name="Myers E.W."/>
            <person name="Teeling E.C."/>
        </authorList>
    </citation>
    <scope>NUCLEOTIDE SEQUENCE [LARGE SCALE GENOMIC DNA]</scope>
    <source>
        <strain evidence="5">MMyoMyo1</strain>
        <tissue evidence="5">Flight muscle</tissue>
    </source>
</reference>
<evidence type="ECO:0000256" key="2">
    <source>
        <dbReference type="ARBA" id="ARBA00023123"/>
    </source>
</evidence>
<dbReference type="GO" id="GO:0016459">
    <property type="term" value="C:myosin complex"/>
    <property type="evidence" value="ECO:0007669"/>
    <property type="project" value="UniProtKB-KW"/>
</dbReference>
<comment type="caution">
    <text evidence="5">The sequence shown here is derived from an EMBL/GenBank/DDBJ whole genome shotgun (WGS) entry which is preliminary data.</text>
</comment>
<keyword evidence="3" id="KW-0505">Motor protein</keyword>